<dbReference type="InterPro" id="IPR050640">
    <property type="entry name" value="Bact_2-comp_sensor_kinase"/>
</dbReference>
<keyword evidence="6" id="KW-0808">Transferase</keyword>
<dbReference type="GO" id="GO:0005886">
    <property type="term" value="C:plasma membrane"/>
    <property type="evidence" value="ECO:0007669"/>
    <property type="project" value="UniProtKB-SubCell"/>
</dbReference>
<dbReference type="InterPro" id="IPR011620">
    <property type="entry name" value="Sig_transdc_His_kinase_LytS_TM"/>
</dbReference>
<evidence type="ECO:0000313" key="16">
    <source>
        <dbReference type="EMBL" id="QSZ28229.1"/>
    </source>
</evidence>
<dbReference type="Gene3D" id="3.30.565.10">
    <property type="entry name" value="Histidine kinase-like ATPase, C-terminal domain"/>
    <property type="match status" value="1"/>
</dbReference>
<dbReference type="SUPFAM" id="SSF55874">
    <property type="entry name" value="ATPase domain of HSP90 chaperone/DNA topoisomerase II/histidine kinase"/>
    <property type="match status" value="1"/>
</dbReference>
<dbReference type="GO" id="GO:0005524">
    <property type="term" value="F:ATP binding"/>
    <property type="evidence" value="ECO:0007669"/>
    <property type="project" value="UniProtKB-KW"/>
</dbReference>
<dbReference type="PANTHER" id="PTHR34220">
    <property type="entry name" value="SENSOR HISTIDINE KINASE YPDA"/>
    <property type="match status" value="1"/>
</dbReference>
<evidence type="ECO:0000256" key="14">
    <source>
        <dbReference type="SAM" id="Phobius"/>
    </source>
</evidence>
<dbReference type="AlphaFoldDB" id="A0A975AXG2"/>
<evidence type="ECO:0000256" key="13">
    <source>
        <dbReference type="ARBA" id="ARBA00023136"/>
    </source>
</evidence>
<dbReference type="EC" id="2.7.13.3" evidence="3"/>
<evidence type="ECO:0000256" key="10">
    <source>
        <dbReference type="ARBA" id="ARBA00022840"/>
    </source>
</evidence>
<feature type="transmembrane region" description="Helical" evidence="14">
    <location>
        <begin position="43"/>
        <end position="61"/>
    </location>
</feature>
<keyword evidence="9 16" id="KW-0418">Kinase</keyword>
<evidence type="ECO:0000256" key="12">
    <source>
        <dbReference type="ARBA" id="ARBA00023012"/>
    </source>
</evidence>
<dbReference type="GO" id="GO:0071555">
    <property type="term" value="P:cell wall organization"/>
    <property type="evidence" value="ECO:0007669"/>
    <property type="project" value="InterPro"/>
</dbReference>
<feature type="transmembrane region" description="Helical" evidence="14">
    <location>
        <begin position="99"/>
        <end position="124"/>
    </location>
</feature>
<reference evidence="16" key="1">
    <citation type="submission" date="2020-08" db="EMBL/GenBank/DDBJ databases">
        <title>Genomic insights into the carbon and energy metabolism of the first obligate autotrophic acetogenic bacterium Aceticella autotrophica gen. nov., sp. nov.</title>
        <authorList>
            <person name="Toshchakov S.V."/>
            <person name="Elcheninov A.G."/>
            <person name="Kublanov I.V."/>
            <person name="Frolov E.N."/>
            <person name="Lebedinsky A.V."/>
        </authorList>
    </citation>
    <scope>NUCLEOTIDE SEQUENCE</scope>
    <source>
        <strain evidence="16">3443-3Ac</strain>
    </source>
</reference>
<evidence type="ECO:0000259" key="15">
    <source>
        <dbReference type="PROSITE" id="PS50109"/>
    </source>
</evidence>
<gene>
    <name evidence="16" type="ORF">ACETAC_05125</name>
</gene>
<comment type="subcellular location">
    <subcellularLocation>
        <location evidence="2">Cell membrane</location>
        <topology evidence="2">Multi-pass membrane protein</topology>
    </subcellularLocation>
</comment>
<keyword evidence="7 14" id="KW-0812">Transmembrane</keyword>
<accession>A0A975AXG2</accession>
<evidence type="ECO:0000256" key="9">
    <source>
        <dbReference type="ARBA" id="ARBA00022777"/>
    </source>
</evidence>
<evidence type="ECO:0000256" key="2">
    <source>
        <dbReference type="ARBA" id="ARBA00004651"/>
    </source>
</evidence>
<evidence type="ECO:0000313" key="17">
    <source>
        <dbReference type="Proteomes" id="UP000671913"/>
    </source>
</evidence>
<feature type="transmembrane region" description="Helical" evidence="14">
    <location>
        <begin position="136"/>
        <end position="156"/>
    </location>
</feature>
<evidence type="ECO:0000256" key="11">
    <source>
        <dbReference type="ARBA" id="ARBA00022989"/>
    </source>
</evidence>
<evidence type="ECO:0000256" key="3">
    <source>
        <dbReference type="ARBA" id="ARBA00012438"/>
    </source>
</evidence>
<evidence type="ECO:0000256" key="6">
    <source>
        <dbReference type="ARBA" id="ARBA00022679"/>
    </source>
</evidence>
<dbReference type="EMBL" id="CP060096">
    <property type="protein sequence ID" value="QSZ28229.1"/>
    <property type="molecule type" value="Genomic_DNA"/>
</dbReference>
<organism evidence="16 17">
    <name type="scientific">Aceticella autotrophica</name>
    <dbReference type="NCBI Taxonomy" id="2755338"/>
    <lineage>
        <taxon>Bacteria</taxon>
        <taxon>Bacillati</taxon>
        <taxon>Bacillota</taxon>
        <taxon>Clostridia</taxon>
        <taxon>Thermoanaerobacterales</taxon>
        <taxon>Thermoanaerobacteraceae</taxon>
        <taxon>Aceticella</taxon>
    </lineage>
</organism>
<dbReference type="PROSITE" id="PS50109">
    <property type="entry name" value="HIS_KIN"/>
    <property type="match status" value="1"/>
</dbReference>
<feature type="transmembrane region" description="Helical" evidence="14">
    <location>
        <begin position="168"/>
        <end position="192"/>
    </location>
</feature>
<dbReference type="Gene3D" id="3.30.450.40">
    <property type="match status" value="1"/>
</dbReference>
<keyword evidence="10" id="KW-0067">ATP-binding</keyword>
<evidence type="ECO:0000256" key="7">
    <source>
        <dbReference type="ARBA" id="ARBA00022692"/>
    </source>
</evidence>
<comment type="catalytic activity">
    <reaction evidence="1">
        <text>ATP + protein L-histidine = ADP + protein N-phospho-L-histidine.</text>
        <dbReference type="EC" id="2.7.13.3"/>
    </reaction>
</comment>
<dbReference type="PANTHER" id="PTHR34220:SF7">
    <property type="entry name" value="SENSOR HISTIDINE KINASE YPDA"/>
    <property type="match status" value="1"/>
</dbReference>
<proteinExistence type="predicted"/>
<dbReference type="GO" id="GO:0000155">
    <property type="term" value="F:phosphorelay sensor kinase activity"/>
    <property type="evidence" value="ECO:0007669"/>
    <property type="project" value="InterPro"/>
</dbReference>
<feature type="transmembrane region" description="Helical" evidence="14">
    <location>
        <begin position="73"/>
        <end position="93"/>
    </location>
</feature>
<dbReference type="RefSeq" id="WP_284680971.1">
    <property type="nucleotide sequence ID" value="NZ_CP060096.1"/>
</dbReference>
<dbReference type="Pfam" id="PF07694">
    <property type="entry name" value="5TM-5TMR_LYT"/>
    <property type="match status" value="1"/>
</dbReference>
<dbReference type="Pfam" id="PF02518">
    <property type="entry name" value="HATPase_c"/>
    <property type="match status" value="1"/>
</dbReference>
<keyword evidence="11 14" id="KW-1133">Transmembrane helix</keyword>
<keyword evidence="8" id="KW-0547">Nucleotide-binding</keyword>
<keyword evidence="13 14" id="KW-0472">Membrane</keyword>
<evidence type="ECO:0000256" key="8">
    <source>
        <dbReference type="ARBA" id="ARBA00022741"/>
    </source>
</evidence>
<evidence type="ECO:0000256" key="5">
    <source>
        <dbReference type="ARBA" id="ARBA00022553"/>
    </source>
</evidence>
<feature type="domain" description="Histidine kinase" evidence="15">
    <location>
        <begin position="462"/>
        <end position="564"/>
    </location>
</feature>
<dbReference type="InterPro" id="IPR010559">
    <property type="entry name" value="Sig_transdc_His_kin_internal"/>
</dbReference>
<evidence type="ECO:0000256" key="1">
    <source>
        <dbReference type="ARBA" id="ARBA00000085"/>
    </source>
</evidence>
<dbReference type="InterPro" id="IPR005467">
    <property type="entry name" value="His_kinase_dom"/>
</dbReference>
<dbReference type="InterPro" id="IPR036890">
    <property type="entry name" value="HATPase_C_sf"/>
</dbReference>
<dbReference type="InterPro" id="IPR029016">
    <property type="entry name" value="GAF-like_dom_sf"/>
</dbReference>
<evidence type="ECO:0000256" key="4">
    <source>
        <dbReference type="ARBA" id="ARBA00022475"/>
    </source>
</evidence>
<keyword evidence="12" id="KW-0902">Two-component regulatory system</keyword>
<sequence>MPELLLRLAERFSIIALLAFILSKAEFFKKIIYDKPASKKDLFITMIIFGVIGISGTYIGLPIKGAIANTRAVGPIVAGLIGGPIVGLGAGLIAGIHRIFLGGFTAIPCGISTILEGLVGGLIRKYYKSKFISWKLSFIVGFIGEALQMLIILATAKPFSKALELIKLIGLPMIIVNATGITIFIIIIKSVFDEKEKISAMQAKIALEIATKTLPYLRKGLNKESAQKVAEIIYDSTNVSAVAITDKKEILAHVGTASDHHKSGMPILTQATKEAIKNNKMYIVKTKDGIGCPHKDCLLTSAVIVPLFKYNKLIGTLKLYKGGNKFRNNTISNTEIELAKGLSHLMSYQIEIADAEYQRKLATEAKLSALQSQINPHFLFNALNTVISFIRTKPDEARELLINLSEYFRHNLKNIGKYISISQELNNLNAYFYIEKARFGNKLHIEQDIDESVLLYQIPSFILQPIVENSIKHGISCKSEGGKILIKIKEEESYIFFYVEDNGIGIKPQKQKKLLKQGFGSGAGIGLYNINERLITLFGSECSLNIESQQNVGTKVFYKVPKINLKRDEIYD</sequence>
<protein>
    <recommendedName>
        <fullName evidence="3">histidine kinase</fullName>
        <ecNumber evidence="3">2.7.13.3</ecNumber>
    </recommendedName>
</protein>
<keyword evidence="5" id="KW-0597">Phosphoprotein</keyword>
<dbReference type="Pfam" id="PF06580">
    <property type="entry name" value="His_kinase"/>
    <property type="match status" value="1"/>
</dbReference>
<name>A0A975AXG2_9THEO</name>
<keyword evidence="4" id="KW-1003">Cell membrane</keyword>
<dbReference type="Proteomes" id="UP000671913">
    <property type="component" value="Chromosome"/>
</dbReference>
<dbReference type="InterPro" id="IPR003594">
    <property type="entry name" value="HATPase_dom"/>
</dbReference>
<dbReference type="SMART" id="SM00387">
    <property type="entry name" value="HATPase_c"/>
    <property type="match status" value="1"/>
</dbReference>
<dbReference type="KEGG" id="aaut:ACETAC_05125"/>
<keyword evidence="17" id="KW-1185">Reference proteome</keyword>